<accession>A0A074MT09</accession>
<keyword evidence="2" id="KW-0732">Signal</keyword>
<reference evidence="3 4" key="1">
    <citation type="submission" date="2014-04" db="EMBL/GenBank/DDBJ databases">
        <title>A comprehensive comparison of genomes of Erythrobacter spp. strains.</title>
        <authorList>
            <person name="Zheng Q."/>
        </authorList>
    </citation>
    <scope>NUCLEOTIDE SEQUENCE [LARGE SCALE GENOMIC DNA]</scope>
    <source>
        <strain evidence="3 4">DSM 6997</strain>
    </source>
</reference>
<evidence type="ECO:0000313" key="3">
    <source>
        <dbReference type="EMBL" id="KEO88777.1"/>
    </source>
</evidence>
<dbReference type="RefSeq" id="WP_034961555.1">
    <property type="nucleotide sequence ID" value="NZ_JMIW01000007.1"/>
</dbReference>
<dbReference type="OrthoDB" id="7429049at2"/>
<protein>
    <recommendedName>
        <fullName evidence="5">Secreted protein</fullName>
    </recommendedName>
</protein>
<feature type="signal peptide" evidence="2">
    <location>
        <begin position="1"/>
        <end position="20"/>
    </location>
</feature>
<feature type="region of interest" description="Disordered" evidence="1">
    <location>
        <begin position="143"/>
        <end position="165"/>
    </location>
</feature>
<evidence type="ECO:0000313" key="4">
    <source>
        <dbReference type="Proteomes" id="UP000027647"/>
    </source>
</evidence>
<name>A0A074MT09_ERYLO</name>
<keyword evidence="4" id="KW-1185">Reference proteome</keyword>
<feature type="chain" id="PRO_5001699454" description="Secreted protein" evidence="2">
    <location>
        <begin position="21"/>
        <end position="165"/>
    </location>
</feature>
<organism evidence="3 4">
    <name type="scientific">Erythrobacter longus</name>
    <dbReference type="NCBI Taxonomy" id="1044"/>
    <lineage>
        <taxon>Bacteria</taxon>
        <taxon>Pseudomonadati</taxon>
        <taxon>Pseudomonadota</taxon>
        <taxon>Alphaproteobacteria</taxon>
        <taxon>Sphingomonadales</taxon>
        <taxon>Erythrobacteraceae</taxon>
        <taxon>Erythrobacter/Porphyrobacter group</taxon>
        <taxon>Erythrobacter</taxon>
    </lineage>
</organism>
<sequence length="165" mass="17043">MAQRIKPVRFLTPLAILALAGCAPDDAGSEGSSEAEASETPSEAGAGEETGDTAIASRPMLVANTGWLSVGADGSVQTTFLDADGRYRDFRNGVAADTGSWERRPDGAFCMQPDAGKSACWSADRPAKDGSIMVSSDDAKRVELKPITYSPPADDGADGGAQESN</sequence>
<evidence type="ECO:0000256" key="2">
    <source>
        <dbReference type="SAM" id="SignalP"/>
    </source>
</evidence>
<evidence type="ECO:0000256" key="1">
    <source>
        <dbReference type="SAM" id="MobiDB-lite"/>
    </source>
</evidence>
<proteinExistence type="predicted"/>
<gene>
    <name evidence="3" type="ORF">EH31_15180</name>
</gene>
<comment type="caution">
    <text evidence="3">The sequence shown here is derived from an EMBL/GenBank/DDBJ whole genome shotgun (WGS) entry which is preliminary data.</text>
</comment>
<feature type="compositionally biased region" description="Low complexity" evidence="1">
    <location>
        <begin position="29"/>
        <end position="47"/>
    </location>
</feature>
<dbReference type="PROSITE" id="PS51257">
    <property type="entry name" value="PROKAR_LIPOPROTEIN"/>
    <property type="match status" value="1"/>
</dbReference>
<evidence type="ECO:0008006" key="5">
    <source>
        <dbReference type="Google" id="ProtNLM"/>
    </source>
</evidence>
<dbReference type="Proteomes" id="UP000027647">
    <property type="component" value="Unassembled WGS sequence"/>
</dbReference>
<feature type="region of interest" description="Disordered" evidence="1">
    <location>
        <begin position="24"/>
        <end position="58"/>
    </location>
</feature>
<dbReference type="STRING" id="1044.EH31_15180"/>
<dbReference type="EMBL" id="JMIW01000007">
    <property type="protein sequence ID" value="KEO88777.1"/>
    <property type="molecule type" value="Genomic_DNA"/>
</dbReference>
<dbReference type="AlphaFoldDB" id="A0A074MT09"/>